<dbReference type="Pfam" id="PF18776">
    <property type="entry name" value="Hexapep_loop"/>
    <property type="match status" value="1"/>
</dbReference>
<reference evidence="1" key="1">
    <citation type="submission" date="2022-08" db="EMBL/GenBank/DDBJ databases">
        <title>Genome Sequence of the sulphate-reducing bacterium, Pseudodesulfovibrio portus JCM14722.</title>
        <authorList>
            <person name="Kondo R."/>
            <person name="Kataoka T."/>
        </authorList>
    </citation>
    <scope>NUCLEOTIDE SEQUENCE</scope>
    <source>
        <strain evidence="1">JCM 14722</strain>
    </source>
</reference>
<evidence type="ECO:0008006" key="3">
    <source>
        <dbReference type="Google" id="ProtNLM"/>
    </source>
</evidence>
<dbReference type="EMBL" id="AP026708">
    <property type="protein sequence ID" value="BDQ33196.1"/>
    <property type="molecule type" value="Genomic_DNA"/>
</dbReference>
<sequence length="490" mass="54598">MHCTTAVLPNYNYNGTIMEKLEALFDHIAARVNVNLKPMGIDVRPLLKNAIPRERHLLYYAFYALTEDHPISFKFVNSNLAGSYFLGKTQVDRSVLYKSDVRGDELKQKGDVVEFNGVKTKLFYDEVIRIINSYLVKTLIHNHSKNPQIPEVFRILNTVAMHYSNIHGTTTEGAYLGAFSTVDLSVLHNCVIGDFSYVQAGDLSRITIEPGRVWLRANGLFEFNYLYPEGVVEQYVKLDENGKLSGKFIDYVDDLKEDFVPIYSTATPESIIDIPDSAYVSPYAVIKGTCEIGENALVVQRAHIENSVIGKGANAQENCYIANSIFEGNNVTAHGGKVIWTRNGQNVFVGFNSFVHGTEKNPITIGRDSIVMPHTIIDAEEPIEIPENSAVWGYVTRQADLETQCVNLDELAKATDVTLGNATFKGDGKAFVEAFKHRIDHIREENGAYFDGSDKTRGHAQKTQDACFNILQPFQAGPDAGMYPTMTIGN</sequence>
<protein>
    <recommendedName>
        <fullName evidence="3">Transferase</fullName>
    </recommendedName>
</protein>
<dbReference type="SUPFAM" id="SSF51161">
    <property type="entry name" value="Trimeric LpxA-like enzymes"/>
    <property type="match status" value="1"/>
</dbReference>
<dbReference type="InterPro" id="IPR011004">
    <property type="entry name" value="Trimer_LpxA-like_sf"/>
</dbReference>
<proteinExistence type="predicted"/>
<organism evidence="1 2">
    <name type="scientific">Pseudodesulfovibrio portus</name>
    <dbReference type="NCBI Taxonomy" id="231439"/>
    <lineage>
        <taxon>Bacteria</taxon>
        <taxon>Pseudomonadati</taxon>
        <taxon>Thermodesulfobacteriota</taxon>
        <taxon>Desulfovibrionia</taxon>
        <taxon>Desulfovibrionales</taxon>
        <taxon>Desulfovibrionaceae</taxon>
    </lineage>
</organism>
<dbReference type="Gene3D" id="2.160.10.10">
    <property type="entry name" value="Hexapeptide repeat proteins"/>
    <property type="match status" value="2"/>
</dbReference>
<name>A0ABM8AP76_9BACT</name>
<keyword evidence="2" id="KW-1185">Reference proteome</keyword>
<gene>
    <name evidence="1" type="ORF">JCM14722_07380</name>
</gene>
<evidence type="ECO:0000313" key="1">
    <source>
        <dbReference type="EMBL" id="BDQ33196.1"/>
    </source>
</evidence>
<dbReference type="Proteomes" id="UP001061361">
    <property type="component" value="Chromosome"/>
</dbReference>
<accession>A0ABM8AP76</accession>
<dbReference type="InterPro" id="IPR040730">
    <property type="entry name" value="Hexapep_loop"/>
</dbReference>
<evidence type="ECO:0000313" key="2">
    <source>
        <dbReference type="Proteomes" id="UP001061361"/>
    </source>
</evidence>